<feature type="binding site" evidence="6">
    <location>
        <position position="147"/>
    </location>
    <ligand>
        <name>NAD(+)</name>
        <dbReference type="ChEBI" id="CHEBI:57540"/>
    </ligand>
</feature>
<comment type="similarity">
    <text evidence="2">Belongs to the 3-hydroxyacyl-CoA dehydrogenase family.</text>
</comment>
<organism evidence="9 10">
    <name type="scientific">Desulfosporosinus acidiphilus (strain DSM 22704 / JCM 16185 / SJ4)</name>
    <dbReference type="NCBI Taxonomy" id="646529"/>
    <lineage>
        <taxon>Bacteria</taxon>
        <taxon>Bacillati</taxon>
        <taxon>Bacillota</taxon>
        <taxon>Clostridia</taxon>
        <taxon>Eubacteriales</taxon>
        <taxon>Desulfitobacteriaceae</taxon>
        <taxon>Desulfosporosinus</taxon>
    </lineage>
</organism>
<reference evidence="9 10" key="1">
    <citation type="journal article" date="2012" name="J. Bacteriol.">
        <title>Complete genome sequences of Desulfosporosinus orientis DSM765T, Desulfosporosinus youngiae DSM17734T, Desulfosporosinus meridiei DSM13257T, and Desulfosporosinus acidiphilus DSM22704T.</title>
        <authorList>
            <person name="Pester M."/>
            <person name="Brambilla E."/>
            <person name="Alazard D."/>
            <person name="Rattei T."/>
            <person name="Weinmaier T."/>
            <person name="Han J."/>
            <person name="Lucas S."/>
            <person name="Lapidus A."/>
            <person name="Cheng J.F."/>
            <person name="Goodwin L."/>
            <person name="Pitluck S."/>
            <person name="Peters L."/>
            <person name="Ovchinnikova G."/>
            <person name="Teshima H."/>
            <person name="Detter J.C."/>
            <person name="Han C.S."/>
            <person name="Tapia R."/>
            <person name="Land M.L."/>
            <person name="Hauser L."/>
            <person name="Kyrpides N.C."/>
            <person name="Ivanova N.N."/>
            <person name="Pagani I."/>
            <person name="Huntmann M."/>
            <person name="Wei C.L."/>
            <person name="Davenport K.W."/>
            <person name="Daligault H."/>
            <person name="Chain P.S."/>
            <person name="Chen A."/>
            <person name="Mavromatis K."/>
            <person name="Markowitz V."/>
            <person name="Szeto E."/>
            <person name="Mikhailova N."/>
            <person name="Pati A."/>
            <person name="Wagner M."/>
            <person name="Woyke T."/>
            <person name="Ollivier B."/>
            <person name="Klenk H.P."/>
            <person name="Spring S."/>
            <person name="Loy A."/>
        </authorList>
    </citation>
    <scope>NUCLEOTIDE SEQUENCE [LARGE SCALE GENOMIC DNA]</scope>
    <source>
        <strain evidence="10">DSM 22704 / JCM 16185 / SJ4</strain>
    </source>
</reference>
<dbReference type="PIRSF" id="PIRSF000105">
    <property type="entry name" value="HCDH"/>
    <property type="match status" value="1"/>
</dbReference>
<dbReference type="InterPro" id="IPR013328">
    <property type="entry name" value="6PGD_dom2"/>
</dbReference>
<dbReference type="GO" id="GO:0016616">
    <property type="term" value="F:oxidoreductase activity, acting on the CH-OH group of donors, NAD or NADP as acceptor"/>
    <property type="evidence" value="ECO:0007669"/>
    <property type="project" value="InterPro"/>
</dbReference>
<dbReference type="PANTHER" id="PTHR48075:SF5">
    <property type="entry name" value="3-HYDROXYBUTYRYL-COA DEHYDROGENASE"/>
    <property type="match status" value="1"/>
</dbReference>
<dbReference type="GO" id="GO:0006631">
    <property type="term" value="P:fatty acid metabolic process"/>
    <property type="evidence" value="ECO:0007669"/>
    <property type="project" value="InterPro"/>
</dbReference>
<dbReference type="AlphaFoldDB" id="I4D2S2"/>
<dbReference type="InterPro" id="IPR006108">
    <property type="entry name" value="3HC_DH_C"/>
</dbReference>
<dbReference type="eggNOG" id="COG1250">
    <property type="taxonomic scope" value="Bacteria"/>
</dbReference>
<dbReference type="Gene3D" id="1.10.1040.10">
    <property type="entry name" value="N-(1-d-carboxylethyl)-l-norvaline Dehydrogenase, domain 2"/>
    <property type="match status" value="1"/>
</dbReference>
<protein>
    <recommendedName>
        <fullName evidence="4">3-hydroxybutyryl-CoA dehydrogenase</fullName>
    </recommendedName>
</protein>
<evidence type="ECO:0000256" key="6">
    <source>
        <dbReference type="PIRSR" id="PIRSR000105-2"/>
    </source>
</evidence>
<dbReference type="STRING" id="646529.Desaci_1057"/>
<feature type="binding site" evidence="6">
    <location>
        <position position="96"/>
    </location>
    <ligand>
        <name>NAD(+)</name>
        <dbReference type="ChEBI" id="CHEBI:57540"/>
    </ligand>
</feature>
<evidence type="ECO:0000256" key="2">
    <source>
        <dbReference type="ARBA" id="ARBA00009463"/>
    </source>
</evidence>
<dbReference type="GO" id="GO:0070403">
    <property type="term" value="F:NAD+ binding"/>
    <property type="evidence" value="ECO:0007669"/>
    <property type="project" value="InterPro"/>
</dbReference>
<sequence>MRIEDIQKICVIGAGSMGCQIAWSAALAGYRVSCTDVSLEMLYHAKAFAESYFPARVTKGKLTQEQVNAAKENISFTQNLEEAAADSDFAIESVIEKIDIKRKIFAELDRITQPHAILVTNSSFIVSSKIASATKRPEKICNMHFFNPVLKMNIVEVVQGPHTSAETAELTLGVCEKMGKQGILLKKEIYGFLVNRFIRALNHEALYLAEMGVASPEEIDLAVTNALGHPIGPFRLMDFTGNDLSYIIEMERYQETGDPKDKPSPLITEKYFKGEWGRKTKKGFYSYE</sequence>
<feature type="binding site" evidence="6">
    <location>
        <position position="101"/>
    </location>
    <ligand>
        <name>NAD(+)</name>
        <dbReference type="ChEBI" id="CHEBI:57540"/>
    </ligand>
</feature>
<gene>
    <name evidence="9" type="ordered locus">Desaci_1057</name>
</gene>
<dbReference type="FunFam" id="3.40.50.720:FF:000009">
    <property type="entry name" value="Fatty oxidation complex, alpha subunit"/>
    <property type="match status" value="1"/>
</dbReference>
<evidence type="ECO:0000259" key="8">
    <source>
        <dbReference type="Pfam" id="PF02737"/>
    </source>
</evidence>
<keyword evidence="6" id="KW-0520">NAD</keyword>
<evidence type="ECO:0000259" key="7">
    <source>
        <dbReference type="Pfam" id="PF00725"/>
    </source>
</evidence>
<feature type="binding site" evidence="6">
    <location>
        <begin position="13"/>
        <end position="18"/>
    </location>
    <ligand>
        <name>NAD(+)</name>
        <dbReference type="ChEBI" id="CHEBI:57540"/>
    </ligand>
</feature>
<dbReference type="InterPro" id="IPR006176">
    <property type="entry name" value="3-OHacyl-CoA_DH_NAD-bd"/>
</dbReference>
<evidence type="ECO:0000313" key="9">
    <source>
        <dbReference type="EMBL" id="AFM40096.1"/>
    </source>
</evidence>
<feature type="site" description="Important for catalytic activity" evidence="5">
    <location>
        <position position="144"/>
    </location>
</feature>
<dbReference type="Pfam" id="PF02737">
    <property type="entry name" value="3HCDH_N"/>
    <property type="match status" value="1"/>
</dbReference>
<dbReference type="Gene3D" id="3.40.50.720">
    <property type="entry name" value="NAD(P)-binding Rossmann-like Domain"/>
    <property type="match status" value="1"/>
</dbReference>
<comment type="pathway">
    <text evidence="1">Lipid metabolism; butanoate metabolism.</text>
</comment>
<evidence type="ECO:0000313" key="10">
    <source>
        <dbReference type="Proteomes" id="UP000002892"/>
    </source>
</evidence>
<dbReference type="PANTHER" id="PTHR48075">
    <property type="entry name" value="3-HYDROXYACYL-COA DEHYDROGENASE FAMILY PROTEIN"/>
    <property type="match status" value="1"/>
</dbReference>
<feature type="binding site" evidence="6">
    <location>
        <position position="123"/>
    </location>
    <ligand>
        <name>NAD(+)</name>
        <dbReference type="ChEBI" id="CHEBI:57540"/>
    </ligand>
</feature>
<dbReference type="PROSITE" id="PS51257">
    <property type="entry name" value="PROKAR_LIPOPROTEIN"/>
    <property type="match status" value="1"/>
</dbReference>
<dbReference type="SUPFAM" id="SSF48179">
    <property type="entry name" value="6-phosphogluconate dehydrogenase C-terminal domain-like"/>
    <property type="match status" value="1"/>
</dbReference>
<dbReference type="OrthoDB" id="9815331at2"/>
<dbReference type="SUPFAM" id="SSF51735">
    <property type="entry name" value="NAD(P)-binding Rossmann-fold domains"/>
    <property type="match status" value="1"/>
</dbReference>
<keyword evidence="3" id="KW-0560">Oxidoreductase</keyword>
<feature type="binding site" evidence="6">
    <location>
        <position position="36"/>
    </location>
    <ligand>
        <name>NAD(+)</name>
        <dbReference type="ChEBI" id="CHEBI:57540"/>
    </ligand>
</feature>
<evidence type="ECO:0000256" key="5">
    <source>
        <dbReference type="PIRSR" id="PIRSR000105-1"/>
    </source>
</evidence>
<accession>I4D2S2</accession>
<name>I4D2S2_DESAJ</name>
<feature type="domain" description="3-hydroxyacyl-CoA dehydrogenase NAD binding" evidence="8">
    <location>
        <begin position="8"/>
        <end position="186"/>
    </location>
</feature>
<feature type="domain" description="3-hydroxyacyl-CoA dehydrogenase C-terminal" evidence="7">
    <location>
        <begin position="191"/>
        <end position="287"/>
    </location>
</feature>
<feature type="binding site" evidence="6">
    <location>
        <position position="279"/>
    </location>
    <ligand>
        <name>NAD(+)</name>
        <dbReference type="ChEBI" id="CHEBI:57540"/>
    </ligand>
</feature>
<dbReference type="RefSeq" id="WP_014826104.1">
    <property type="nucleotide sequence ID" value="NC_018068.1"/>
</dbReference>
<dbReference type="KEGG" id="dai:Desaci_1057"/>
<evidence type="ECO:0000256" key="4">
    <source>
        <dbReference type="ARBA" id="ARBA00067747"/>
    </source>
</evidence>
<dbReference type="HOGENOM" id="CLU_009834_2_0_9"/>
<dbReference type="EMBL" id="CP003639">
    <property type="protein sequence ID" value="AFM40096.1"/>
    <property type="molecule type" value="Genomic_DNA"/>
</dbReference>
<dbReference type="Pfam" id="PF00725">
    <property type="entry name" value="3HCDH"/>
    <property type="match status" value="1"/>
</dbReference>
<proteinExistence type="inferred from homology"/>
<dbReference type="InterPro" id="IPR008927">
    <property type="entry name" value="6-PGluconate_DH-like_C_sf"/>
</dbReference>
<evidence type="ECO:0000256" key="1">
    <source>
        <dbReference type="ARBA" id="ARBA00005086"/>
    </source>
</evidence>
<dbReference type="InterPro" id="IPR036291">
    <property type="entry name" value="NAD(P)-bd_dom_sf"/>
</dbReference>
<dbReference type="InterPro" id="IPR022694">
    <property type="entry name" value="3-OHacyl-CoA_DH"/>
</dbReference>
<dbReference type="Proteomes" id="UP000002892">
    <property type="component" value="Chromosome"/>
</dbReference>
<evidence type="ECO:0000256" key="3">
    <source>
        <dbReference type="ARBA" id="ARBA00023002"/>
    </source>
</evidence>
<keyword evidence="10" id="KW-1185">Reference proteome</keyword>